<dbReference type="EMBL" id="DRLF01000211">
    <property type="protein sequence ID" value="HEC06362.1"/>
    <property type="molecule type" value="Genomic_DNA"/>
</dbReference>
<evidence type="ECO:0008006" key="3">
    <source>
        <dbReference type="Google" id="ProtNLM"/>
    </source>
</evidence>
<organism evidence="2">
    <name type="scientific">Thiolapillus brandeum</name>
    <dbReference type="NCBI Taxonomy" id="1076588"/>
    <lineage>
        <taxon>Bacteria</taxon>
        <taxon>Pseudomonadati</taxon>
        <taxon>Pseudomonadota</taxon>
        <taxon>Gammaproteobacteria</taxon>
        <taxon>Chromatiales</taxon>
        <taxon>Sedimenticolaceae</taxon>
        <taxon>Thiolapillus</taxon>
    </lineage>
</organism>
<dbReference type="InterPro" id="IPR011050">
    <property type="entry name" value="Pectin_lyase_fold/virulence"/>
</dbReference>
<gene>
    <name evidence="2" type="ORF">ENJ12_05905</name>
</gene>
<proteinExistence type="predicted"/>
<keyword evidence="1" id="KW-0732">Signal</keyword>
<comment type="caution">
    <text evidence="2">The sequence shown here is derived from an EMBL/GenBank/DDBJ whole genome shotgun (WGS) entry which is preliminary data.</text>
</comment>
<sequence>MSRKLILTFSSLVLMGAATAHAATVTVTPGVGTLKTAVDAANDGDVLLLQLGNYNLDASIAVDVGITIRPEDNAQLPRIVLNNNTITLNNTTGTTTLQKLEFIGNGTVDTSNARALNILENSFTDVQMRFNRVTSSCYIIGNNSQRTGSYYDVSLDAECYVAGNTFNNLRTLSAQSNYFIGNKVIMNYNSTTGINLYAAYAIGNEFIRDLDSNTPANSNVNYTTVVFNQPQAPLNTNWPLIANNVFRVKGASASELDPPIKSMAAVSLSTRSQLHNNVIDYSQFHWSTQGEQGMIFVNSNANSTVQSNIVLDGSNNSMPAIAFINDSVRTQSDVSYNDCYNNASDCGNTDGNINAEPDFVDRIDYELTAGSSPAIDTGPANEHLNDLDGSRNDMGVHGGPNPMAQYKAQLDPAVTAPYVYPVFKDVQTLSGAQVEVTAIGVARFK</sequence>
<feature type="chain" id="PRO_5032871103" description="Right handed beta helix domain-containing protein" evidence="1">
    <location>
        <begin position="23"/>
        <end position="445"/>
    </location>
</feature>
<reference evidence="2" key="1">
    <citation type="journal article" date="2020" name="mSystems">
        <title>Genome- and Community-Level Interaction Insights into Carbon Utilization and Element Cycling Functions of Hydrothermarchaeota in Hydrothermal Sediment.</title>
        <authorList>
            <person name="Zhou Z."/>
            <person name="Liu Y."/>
            <person name="Xu W."/>
            <person name="Pan J."/>
            <person name="Luo Z.H."/>
            <person name="Li M."/>
        </authorList>
    </citation>
    <scope>NUCLEOTIDE SEQUENCE [LARGE SCALE GENOMIC DNA]</scope>
    <source>
        <strain evidence="2">HyVt-458</strain>
    </source>
</reference>
<dbReference type="SUPFAM" id="SSF51126">
    <property type="entry name" value="Pectin lyase-like"/>
    <property type="match status" value="1"/>
</dbReference>
<evidence type="ECO:0000256" key="1">
    <source>
        <dbReference type="SAM" id="SignalP"/>
    </source>
</evidence>
<evidence type="ECO:0000313" key="2">
    <source>
        <dbReference type="EMBL" id="HEC06362.1"/>
    </source>
</evidence>
<dbReference type="AlphaFoldDB" id="A0A831WAC5"/>
<accession>A0A831WAC5</accession>
<protein>
    <recommendedName>
        <fullName evidence="3">Right handed beta helix domain-containing protein</fullName>
    </recommendedName>
</protein>
<dbReference type="Proteomes" id="UP000886339">
    <property type="component" value="Unassembled WGS sequence"/>
</dbReference>
<name>A0A831WAC5_9GAMM</name>
<feature type="signal peptide" evidence="1">
    <location>
        <begin position="1"/>
        <end position="22"/>
    </location>
</feature>